<dbReference type="AlphaFoldDB" id="A0A5A8CCX1"/>
<dbReference type="EMBL" id="VLTL01000226">
    <property type="protein sequence ID" value="KAA0150785.1"/>
    <property type="molecule type" value="Genomic_DNA"/>
</dbReference>
<evidence type="ECO:0000313" key="2">
    <source>
        <dbReference type="Proteomes" id="UP000324907"/>
    </source>
</evidence>
<name>A0A5A8CCX1_CAFRO</name>
<evidence type="ECO:0000313" key="1">
    <source>
        <dbReference type="EMBL" id="KAA0150785.1"/>
    </source>
</evidence>
<protein>
    <submittedName>
        <fullName evidence="1">Uncharacterized protein</fullName>
    </submittedName>
</protein>
<accession>A0A5A8CCX1</accession>
<dbReference type="Proteomes" id="UP000324907">
    <property type="component" value="Unassembled WGS sequence"/>
</dbReference>
<reference evidence="1 2" key="1">
    <citation type="submission" date="2019-07" db="EMBL/GenBank/DDBJ databases">
        <title>Genomes of Cafeteria roenbergensis.</title>
        <authorList>
            <person name="Fischer M.G."/>
            <person name="Hackl T."/>
            <person name="Roman M."/>
        </authorList>
    </citation>
    <scope>NUCLEOTIDE SEQUENCE [LARGE SCALE GENOMIC DNA]</scope>
    <source>
        <strain evidence="1 2">RCC970-E3</strain>
    </source>
</reference>
<organism evidence="1 2">
    <name type="scientific">Cafeteria roenbergensis</name>
    <name type="common">Marine flagellate</name>
    <dbReference type="NCBI Taxonomy" id="33653"/>
    <lineage>
        <taxon>Eukaryota</taxon>
        <taxon>Sar</taxon>
        <taxon>Stramenopiles</taxon>
        <taxon>Bigyra</taxon>
        <taxon>Opalozoa</taxon>
        <taxon>Bicosoecida</taxon>
        <taxon>Cafeteriaceae</taxon>
        <taxon>Cafeteria</taxon>
    </lineage>
</organism>
<sequence length="124" mass="11833">MSSMAHAALEEAWVGSLSGTNGSEILDTLGQIAAAAASGAVGLAVVREVVRLSADRDVDDSGDVRAAALGVASACTANGASDRALARALTGVAIAEIASASVTSPGAVVAGLCRPGKALASTGG</sequence>
<gene>
    <name evidence="1" type="ORF">FNF28_07214</name>
</gene>
<proteinExistence type="predicted"/>
<comment type="caution">
    <text evidence="1">The sequence shown here is derived from an EMBL/GenBank/DDBJ whole genome shotgun (WGS) entry which is preliminary data.</text>
</comment>